<accession>A0A2V1P543</accession>
<dbReference type="PROSITE" id="PS51353">
    <property type="entry name" value="ARSC"/>
    <property type="match status" value="1"/>
</dbReference>
<dbReference type="PANTHER" id="PTHR30041:SF8">
    <property type="entry name" value="PROTEIN YFFB"/>
    <property type="match status" value="1"/>
</dbReference>
<dbReference type="SUPFAM" id="SSF52833">
    <property type="entry name" value="Thioredoxin-like"/>
    <property type="match status" value="1"/>
</dbReference>
<reference evidence="4" key="1">
    <citation type="submission" date="2018-05" db="EMBL/GenBank/DDBJ databases">
        <authorList>
            <person name="Du Z."/>
            <person name="Wang X."/>
        </authorList>
    </citation>
    <scope>NUCLEOTIDE SEQUENCE [LARGE SCALE GENOMIC DNA]</scope>
    <source>
        <strain evidence="4">WDS4C29</strain>
    </source>
</reference>
<comment type="caution">
    <text evidence="3">The sequence shown here is derived from an EMBL/GenBank/DDBJ whole genome shotgun (WGS) entry which is preliminary data.</text>
</comment>
<evidence type="ECO:0000256" key="1">
    <source>
        <dbReference type="ARBA" id="ARBA00007198"/>
    </source>
</evidence>
<evidence type="ECO:0000256" key="2">
    <source>
        <dbReference type="PROSITE-ProRule" id="PRU01282"/>
    </source>
</evidence>
<comment type="similarity">
    <text evidence="1 2">Belongs to the ArsC family.</text>
</comment>
<organism evidence="3 4">
    <name type="scientific">Salibaculum griseiflavum</name>
    <dbReference type="NCBI Taxonomy" id="1914409"/>
    <lineage>
        <taxon>Bacteria</taxon>
        <taxon>Pseudomonadati</taxon>
        <taxon>Pseudomonadota</taxon>
        <taxon>Alphaproteobacteria</taxon>
        <taxon>Rhodobacterales</taxon>
        <taxon>Roseobacteraceae</taxon>
        <taxon>Salibaculum</taxon>
    </lineage>
</organism>
<dbReference type="InterPro" id="IPR036249">
    <property type="entry name" value="Thioredoxin-like_sf"/>
</dbReference>
<proteinExistence type="inferred from homology"/>
<gene>
    <name evidence="3" type="ORF">DFK10_09215</name>
</gene>
<dbReference type="Pfam" id="PF03960">
    <property type="entry name" value="ArsC"/>
    <property type="match status" value="1"/>
</dbReference>
<dbReference type="OrthoDB" id="9803749at2"/>
<dbReference type="InterPro" id="IPR006660">
    <property type="entry name" value="Arsenate_reductase-like"/>
</dbReference>
<evidence type="ECO:0000313" key="4">
    <source>
        <dbReference type="Proteomes" id="UP000245293"/>
    </source>
</evidence>
<sequence length="108" mass="12030">MRFFGLKSCDTCRKAQKALRAAGHDPQVIDVRADGIDPADLQAILEAFGDKAVNTRSTTWRGLTEAERQRPTADLLTKHPTLLKRPVIEVDGQWHQGWTKPVQKALLG</sequence>
<name>A0A2V1P543_9RHOB</name>
<evidence type="ECO:0000313" key="3">
    <source>
        <dbReference type="EMBL" id="PWG16940.1"/>
    </source>
</evidence>
<dbReference type="EMBL" id="QETF01000008">
    <property type="protein sequence ID" value="PWG16940.1"/>
    <property type="molecule type" value="Genomic_DNA"/>
</dbReference>
<dbReference type="AlphaFoldDB" id="A0A2V1P543"/>
<protein>
    <submittedName>
        <fullName evidence="3">Arsenate reductase</fullName>
    </submittedName>
</protein>
<keyword evidence="4" id="KW-1185">Reference proteome</keyword>
<dbReference type="RefSeq" id="WP_109388734.1">
    <property type="nucleotide sequence ID" value="NZ_QETF01000008.1"/>
</dbReference>
<dbReference type="PANTHER" id="PTHR30041">
    <property type="entry name" value="ARSENATE REDUCTASE"/>
    <property type="match status" value="1"/>
</dbReference>
<dbReference type="Proteomes" id="UP000245293">
    <property type="component" value="Unassembled WGS sequence"/>
</dbReference>
<dbReference type="Gene3D" id="3.40.30.10">
    <property type="entry name" value="Glutaredoxin"/>
    <property type="match status" value="1"/>
</dbReference>